<sequence>MFFHIRTEVDLPPLDPEVRADLLERDRAYTAGWTLTHAVGANIEFALIDAPDAEALHALLNSRPVAAYARTEVTAVRAPHIPQPQRPA</sequence>
<comment type="caution">
    <text evidence="2">The sequence shown here is derived from an EMBL/GenBank/DDBJ whole genome shotgun (WGS) entry which is preliminary data.</text>
</comment>
<dbReference type="RefSeq" id="WP_139466018.1">
    <property type="nucleotide sequence ID" value="NZ_VDHJ01000010.1"/>
</dbReference>
<dbReference type="EMBL" id="VDHJ01000010">
    <property type="protein sequence ID" value="TNL96664.1"/>
    <property type="molecule type" value="Genomic_DNA"/>
</dbReference>
<name>A0A5C4U2E3_9CORY</name>
<reference evidence="2 3" key="1">
    <citation type="submission" date="2019-06" db="EMBL/GenBank/DDBJ databases">
        <authorList>
            <person name="Li J."/>
        </authorList>
    </citation>
    <scope>NUCLEOTIDE SEQUENCE [LARGE SCALE GENOMIC DNA]</scope>
    <source>
        <strain evidence="2 3">LMG 28165</strain>
    </source>
</reference>
<gene>
    <name evidence="2" type="ORF">FHE74_08175</name>
</gene>
<accession>A0A5C4U2E3</accession>
<protein>
    <recommendedName>
        <fullName evidence="1">Muconolactone isomerase domain-containing protein</fullName>
    </recommendedName>
</protein>
<feature type="domain" description="Muconolactone isomerase" evidence="1">
    <location>
        <begin position="1"/>
        <end position="77"/>
    </location>
</feature>
<dbReference type="Pfam" id="PF02426">
    <property type="entry name" value="MIase"/>
    <property type="match status" value="1"/>
</dbReference>
<dbReference type="Proteomes" id="UP000312032">
    <property type="component" value="Unassembled WGS sequence"/>
</dbReference>
<evidence type="ECO:0000313" key="3">
    <source>
        <dbReference type="Proteomes" id="UP000312032"/>
    </source>
</evidence>
<evidence type="ECO:0000259" key="1">
    <source>
        <dbReference type="Pfam" id="PF02426"/>
    </source>
</evidence>
<dbReference type="SUPFAM" id="SSF54909">
    <property type="entry name" value="Dimeric alpha+beta barrel"/>
    <property type="match status" value="1"/>
</dbReference>
<dbReference type="InterPro" id="IPR011008">
    <property type="entry name" value="Dimeric_a/b-barrel"/>
</dbReference>
<proteinExistence type="predicted"/>
<keyword evidence="3" id="KW-1185">Reference proteome</keyword>
<dbReference type="Gene3D" id="3.30.70.1060">
    <property type="entry name" value="Dimeric alpha+beta barrel"/>
    <property type="match status" value="1"/>
</dbReference>
<organism evidence="2 3">
    <name type="scientific">Corynebacterium tapiri</name>
    <dbReference type="NCBI Taxonomy" id="1448266"/>
    <lineage>
        <taxon>Bacteria</taxon>
        <taxon>Bacillati</taxon>
        <taxon>Actinomycetota</taxon>
        <taxon>Actinomycetes</taxon>
        <taxon>Mycobacteriales</taxon>
        <taxon>Corynebacteriaceae</taxon>
        <taxon>Corynebacterium</taxon>
    </lineage>
</organism>
<dbReference type="InterPro" id="IPR026029">
    <property type="entry name" value="MLI_dom"/>
</dbReference>
<dbReference type="OrthoDB" id="4426588at2"/>
<evidence type="ECO:0000313" key="2">
    <source>
        <dbReference type="EMBL" id="TNL96664.1"/>
    </source>
</evidence>
<dbReference type="AlphaFoldDB" id="A0A5C4U2E3"/>